<protein>
    <submittedName>
        <fullName evidence="1">Uncharacterized protein</fullName>
    </submittedName>
</protein>
<sequence>MCLNRLICYFISYFFDISLSEIPNDVNELQTSFHQTSQVNTLETSTLAPSQGRPKKGRKRKYDEYSREEQKKRKYQNLSYVDSKSQHVQPKPFLDFECSCPKKCKENISIEDRFKEFKFFYDLGTYEAQNMFIVAYLREAPIKRSYVTASSTKSRKKTFTREYYLKDVLVCKKMFLSTLQTASKRVNTSMCKKRHNCIKDERGKQGHNRATSESEKFVINVIQKLPTYVSHYRHLMTFPKIYELYSDEAKSAGQKVLSFGKIKQVFLTKFNLRTKPLKKDTCNKCDYFSSKKKQGSEEQKALAEDAHREHIQKAKILQNQLKSDMQLAQNDPFTETIPFDLQKTLPLPRIPTNVVFYKRQLWVYNLEIHSGSNDQAHCNIWVEEEAGRGSQEVGSCLIKHNLILWSDSCGGQNRNIKLTLMLKALLSDHPTLQTVRLRFLESGHSFLPNDTDFGRIECALKLQQRLYTPEDYMQIMQKCKKIIQCRFIG</sequence>
<comment type="caution">
    <text evidence="1">The sequence shown here is derived from an EMBL/GenBank/DDBJ whole genome shotgun (WGS) entry which is preliminary data.</text>
</comment>
<gene>
    <name evidence="1" type="ORF">K1T71_011814</name>
</gene>
<evidence type="ECO:0000313" key="2">
    <source>
        <dbReference type="Proteomes" id="UP000824533"/>
    </source>
</evidence>
<proteinExistence type="predicted"/>
<organism evidence="1 2">
    <name type="scientific">Dendrolimus kikuchii</name>
    <dbReference type="NCBI Taxonomy" id="765133"/>
    <lineage>
        <taxon>Eukaryota</taxon>
        <taxon>Metazoa</taxon>
        <taxon>Ecdysozoa</taxon>
        <taxon>Arthropoda</taxon>
        <taxon>Hexapoda</taxon>
        <taxon>Insecta</taxon>
        <taxon>Pterygota</taxon>
        <taxon>Neoptera</taxon>
        <taxon>Endopterygota</taxon>
        <taxon>Lepidoptera</taxon>
        <taxon>Glossata</taxon>
        <taxon>Ditrysia</taxon>
        <taxon>Bombycoidea</taxon>
        <taxon>Lasiocampidae</taxon>
        <taxon>Dendrolimus</taxon>
    </lineage>
</organism>
<dbReference type="EMBL" id="CM034407">
    <property type="protein sequence ID" value="KAJ0172675.1"/>
    <property type="molecule type" value="Genomic_DNA"/>
</dbReference>
<name>A0ACC1CME9_9NEOP</name>
<keyword evidence="2" id="KW-1185">Reference proteome</keyword>
<dbReference type="Proteomes" id="UP000824533">
    <property type="component" value="Linkage Group LG21"/>
</dbReference>
<evidence type="ECO:0000313" key="1">
    <source>
        <dbReference type="EMBL" id="KAJ0172675.1"/>
    </source>
</evidence>
<reference evidence="1 2" key="1">
    <citation type="journal article" date="2021" name="Front. Genet.">
        <title>Chromosome-Level Genome Assembly Reveals Significant Gene Expansion in the Toll and IMD Signaling Pathways of Dendrolimus kikuchii.</title>
        <authorList>
            <person name="Zhou J."/>
            <person name="Wu P."/>
            <person name="Xiong Z."/>
            <person name="Liu N."/>
            <person name="Zhao N."/>
            <person name="Ji M."/>
            <person name="Qiu Y."/>
            <person name="Yang B."/>
        </authorList>
    </citation>
    <scope>NUCLEOTIDE SEQUENCE [LARGE SCALE GENOMIC DNA]</scope>
    <source>
        <strain evidence="1">Ann1</strain>
    </source>
</reference>
<accession>A0ACC1CME9</accession>